<proteinExistence type="inferred from homology"/>
<dbReference type="Gene3D" id="2.60.120.460">
    <property type="entry name" value="YjbQ-like"/>
    <property type="match status" value="1"/>
</dbReference>
<dbReference type="Pfam" id="PF01894">
    <property type="entry name" value="YjbQ"/>
    <property type="match status" value="1"/>
</dbReference>
<comment type="similarity">
    <text evidence="1">Belongs to the UPF0047 family.</text>
</comment>
<evidence type="ECO:0000313" key="2">
    <source>
        <dbReference type="EMBL" id="MPN17751.1"/>
    </source>
</evidence>
<reference evidence="2" key="1">
    <citation type="submission" date="2019-08" db="EMBL/GenBank/DDBJ databases">
        <authorList>
            <person name="Kucharzyk K."/>
            <person name="Murdoch R.W."/>
            <person name="Higgins S."/>
            <person name="Loffler F."/>
        </authorList>
    </citation>
    <scope>NUCLEOTIDE SEQUENCE</scope>
</reference>
<comment type="caution">
    <text evidence="2">The sequence shown here is derived from an EMBL/GenBank/DDBJ whole genome shotgun (WGS) entry which is preliminary data.</text>
</comment>
<dbReference type="InterPro" id="IPR035917">
    <property type="entry name" value="YjbQ-like_sf"/>
</dbReference>
<name>A0A645FTG7_9ZZZZ</name>
<dbReference type="AlphaFoldDB" id="A0A645FTG7"/>
<protein>
    <recommendedName>
        <fullName evidence="3">Secondary thiamine-phosphate synthase enzyme</fullName>
    </recommendedName>
</protein>
<dbReference type="PANTHER" id="PTHR30615:SF8">
    <property type="entry name" value="UPF0047 PROTEIN C4A8.02C"/>
    <property type="match status" value="1"/>
</dbReference>
<accession>A0A645FTG7</accession>
<dbReference type="SUPFAM" id="SSF111038">
    <property type="entry name" value="YjbQ-like"/>
    <property type="match status" value="1"/>
</dbReference>
<dbReference type="InterPro" id="IPR001602">
    <property type="entry name" value="UPF0047_YjbQ-like"/>
</dbReference>
<dbReference type="NCBIfam" id="TIGR00149">
    <property type="entry name" value="TIGR00149_YjbQ"/>
    <property type="match status" value="1"/>
</dbReference>
<dbReference type="PIRSF" id="PIRSF004681">
    <property type="entry name" value="UCP004681"/>
    <property type="match status" value="1"/>
</dbReference>
<evidence type="ECO:0008006" key="3">
    <source>
        <dbReference type="Google" id="ProtNLM"/>
    </source>
</evidence>
<evidence type="ECO:0000256" key="1">
    <source>
        <dbReference type="ARBA" id="ARBA00005534"/>
    </source>
</evidence>
<dbReference type="PANTHER" id="PTHR30615">
    <property type="entry name" value="UNCHARACTERIZED PROTEIN YJBQ-RELATED"/>
    <property type="match status" value="1"/>
</dbReference>
<gene>
    <name evidence="2" type="ORF">SDC9_165106</name>
</gene>
<organism evidence="2">
    <name type="scientific">bioreactor metagenome</name>
    <dbReference type="NCBI Taxonomy" id="1076179"/>
    <lineage>
        <taxon>unclassified sequences</taxon>
        <taxon>metagenomes</taxon>
        <taxon>ecological metagenomes</taxon>
    </lineage>
</organism>
<sequence>MCQIFVPHTTAGITINENADPDVVDDMLKALDCIVPKLSYRHSEGNSIAHVKASLIGMSVTVPVVNSKIYLGTWQGIYFCEFDGPRQRSVCIQVIGQ</sequence>
<dbReference type="EMBL" id="VSSQ01064947">
    <property type="protein sequence ID" value="MPN17751.1"/>
    <property type="molecule type" value="Genomic_DNA"/>
</dbReference>